<dbReference type="InterPro" id="IPR001173">
    <property type="entry name" value="Glyco_trans_2-like"/>
</dbReference>
<dbReference type="Pfam" id="PF00535">
    <property type="entry name" value="Glycos_transf_2"/>
    <property type="match status" value="1"/>
</dbReference>
<evidence type="ECO:0000313" key="3">
    <source>
        <dbReference type="Proteomes" id="UP000295530"/>
    </source>
</evidence>
<gene>
    <name evidence="2" type="ORF">EC847_11553</name>
</gene>
<evidence type="ECO:0000259" key="1">
    <source>
        <dbReference type="Pfam" id="PF00535"/>
    </source>
</evidence>
<proteinExistence type="predicted"/>
<dbReference type="CDD" id="cd00761">
    <property type="entry name" value="Glyco_tranf_GTA_type"/>
    <property type="match status" value="1"/>
</dbReference>
<dbReference type="Gene3D" id="3.90.550.10">
    <property type="entry name" value="Spore Coat Polysaccharide Biosynthesis Protein SpsA, Chain A"/>
    <property type="match status" value="1"/>
</dbReference>
<dbReference type="InterPro" id="IPR043148">
    <property type="entry name" value="TagF_C"/>
</dbReference>
<name>A0A4R6E6T2_SCAGO</name>
<keyword evidence="2" id="KW-0808">Transferase</keyword>
<protein>
    <submittedName>
        <fullName evidence="2">Glycosyltransferase involved in cell wall biosynthesis</fullName>
    </submittedName>
</protein>
<organism evidence="2 3">
    <name type="scientific">Scandinavium goeteborgense</name>
    <dbReference type="NCBI Taxonomy" id="1851514"/>
    <lineage>
        <taxon>Bacteria</taxon>
        <taxon>Pseudomonadati</taxon>
        <taxon>Pseudomonadota</taxon>
        <taxon>Gammaproteobacteria</taxon>
        <taxon>Enterobacterales</taxon>
        <taxon>Enterobacteriaceae</taxon>
        <taxon>Scandinavium</taxon>
    </lineage>
</organism>
<dbReference type="GO" id="GO:0047355">
    <property type="term" value="F:CDP-glycerol glycerophosphotransferase activity"/>
    <property type="evidence" value="ECO:0007669"/>
    <property type="project" value="InterPro"/>
</dbReference>
<dbReference type="Proteomes" id="UP000295530">
    <property type="component" value="Unassembled WGS sequence"/>
</dbReference>
<dbReference type="EMBL" id="SNVX01000015">
    <property type="protein sequence ID" value="TDN53625.1"/>
    <property type="molecule type" value="Genomic_DNA"/>
</dbReference>
<feature type="domain" description="Glycosyltransferase 2-like" evidence="1">
    <location>
        <begin position="15"/>
        <end position="129"/>
    </location>
</feature>
<dbReference type="PANTHER" id="PTHR22916">
    <property type="entry name" value="GLYCOSYLTRANSFERASE"/>
    <property type="match status" value="1"/>
</dbReference>
<keyword evidence="3" id="KW-1185">Reference proteome</keyword>
<dbReference type="Gene3D" id="3.40.50.12580">
    <property type="match status" value="1"/>
</dbReference>
<sequence>MVKTLDSGRELPFVSVVTPTWNRAAFLPYLLYMFRYQDYPADRRELVILDDSPQSNEKIIHALTQGKPEAFNIRYVHSPERLDLGRKRNMLNELAQGEYIVCMDDDDYYPRDKISYTIGMMQRHRALISGSDQIAIWYSHINRIFKTRSFGENHILNGTFCYHRNYLKKHRYEDDCNLAEEKGFTNNFTVKPLQLPAERTILCVSHSQNTFDKDFVLGSSQALETTLDEWVSDPMLKTWYHGLHNAAHGQRLDWSHVDQFVVINLDKREDRLQHIRNELNLLGIPAEKITRLSAVEDRQGQSGRRQSHLQALQLAQEKGWKNYLLLEDDAVILKQEKHVQALKKLLNALPVLPWEVILLGASVQTGSELKSFDNLVRASSCDHICAYLVNAPSYATLLRQMQEDLSTTLEEQWQPLLRQGKWLAFYPSVAYQKPGISDITGEYSDMTQHYFSRLPSNTDSMKNAAPTEQMLSQTIGFFMETAFHYQIYKPMLDVLLAQGYQCELLINDRTPKEFIHEMQDCLSSLDNPQLRGSLLSKVAERRQKYGCLVSPYYSPVINGLADVHVRAIYGLAKEEWNHAWWNTFYQHILCYSHHSQQALNINGNAVLVGNPRFDAWHNQQFDQQLPASLRIDPAKPTLLYAPTYGALSSIPHWAEKLHNLSHQYNVITKLHHGTLCRAEEKASLSLVKRYLKRHVSEHQHTLALLEKADFVITDNSGFIFDAIHAGKRTILLNWEGMDDLLKDGASYSTANSADQKIRETLPSAGNIETLVSLLKEETRWSEVDKAMQECREYYCDAFLDGQAATRAAKVIAKALEPSSAAGNNTLLASLQKKLFS</sequence>
<dbReference type="GO" id="GO:0016758">
    <property type="term" value="F:hexosyltransferase activity"/>
    <property type="evidence" value="ECO:0007669"/>
    <property type="project" value="UniProtKB-ARBA"/>
</dbReference>
<dbReference type="Pfam" id="PF04464">
    <property type="entry name" value="Glyphos_transf"/>
    <property type="match status" value="1"/>
</dbReference>
<dbReference type="InterPro" id="IPR029044">
    <property type="entry name" value="Nucleotide-diphossugar_trans"/>
</dbReference>
<dbReference type="InterPro" id="IPR007554">
    <property type="entry name" value="Glycerophosphate_synth"/>
</dbReference>
<dbReference type="AlphaFoldDB" id="A0A4R6E6T2"/>
<accession>A0A4R6E6T2</accession>
<dbReference type="SUPFAM" id="SSF53448">
    <property type="entry name" value="Nucleotide-diphospho-sugar transferases"/>
    <property type="match status" value="1"/>
</dbReference>
<reference evidence="2 3" key="1">
    <citation type="submission" date="2019-03" db="EMBL/GenBank/DDBJ databases">
        <title>Genomic analyses of the natural microbiome of Caenorhabditis elegans.</title>
        <authorList>
            <person name="Samuel B."/>
        </authorList>
    </citation>
    <scope>NUCLEOTIDE SEQUENCE [LARGE SCALE GENOMIC DNA]</scope>
    <source>
        <strain evidence="2 3">BIGb0156</strain>
    </source>
</reference>
<dbReference type="GO" id="GO:0016020">
    <property type="term" value="C:membrane"/>
    <property type="evidence" value="ECO:0007669"/>
    <property type="project" value="InterPro"/>
</dbReference>
<dbReference type="SUPFAM" id="SSF53756">
    <property type="entry name" value="UDP-Glycosyltransferase/glycogen phosphorylase"/>
    <property type="match status" value="1"/>
</dbReference>
<comment type="caution">
    <text evidence="2">The sequence shown here is derived from an EMBL/GenBank/DDBJ whole genome shotgun (WGS) entry which is preliminary data.</text>
</comment>
<dbReference type="PANTHER" id="PTHR22916:SF3">
    <property type="entry name" value="UDP-GLCNAC:BETAGAL BETA-1,3-N-ACETYLGLUCOSAMINYLTRANSFERASE-LIKE PROTEIN 1"/>
    <property type="match status" value="1"/>
</dbReference>
<evidence type="ECO:0000313" key="2">
    <source>
        <dbReference type="EMBL" id="TDN53625.1"/>
    </source>
</evidence>